<keyword evidence="4" id="KW-0813">Transport</keyword>
<dbReference type="Gene3D" id="1.10.287.80">
    <property type="entry name" value="ATP synthase, gamma subunit, helix hairpin domain"/>
    <property type="match status" value="1"/>
</dbReference>
<comment type="similarity">
    <text evidence="3">Belongs to the ATPase gamma chain family.</text>
</comment>
<dbReference type="AlphaFoldDB" id="A0A0X8H0B5"/>
<gene>
    <name evidence="11" type="ORF">AOC36_06945</name>
</gene>
<dbReference type="GO" id="GO:0046933">
    <property type="term" value="F:proton-transporting ATP synthase activity, rotational mechanism"/>
    <property type="evidence" value="ECO:0007669"/>
    <property type="project" value="InterPro"/>
</dbReference>
<dbReference type="InterPro" id="IPR000131">
    <property type="entry name" value="ATP_synth_F1_gsu"/>
</dbReference>
<keyword evidence="7" id="KW-0472">Membrane</keyword>
<dbReference type="InterPro" id="IPR035968">
    <property type="entry name" value="ATP_synth_F1_ATPase_gsu"/>
</dbReference>
<keyword evidence="9" id="KW-0066">ATP synthesis</keyword>
<evidence type="ECO:0000256" key="1">
    <source>
        <dbReference type="ARBA" id="ARBA00003456"/>
    </source>
</evidence>
<sequence length="250" mass="29017">MKRSLSAISKRKKAIKTTQKITNAMKLVSISKLQQYKYTLDQFETIHAKLTAIEFVEEVSDKPPLYIAFYPDLGLVSSYSRKLNETIIGLDDPMLLVVGTQEYRWLTENNFNVVNDIIQSETLEIEIILEMSALYQETHNIIVLQPSYSLDGNVIFTKIHTHKTMIQRYNQIYEPSYVVANHAFQSSYIKCAVLRGYYTSKSVEYTMRRIAMEKACDSAEDMLRNLQLQYNRLRQEKITVELSDLMPEEG</sequence>
<evidence type="ECO:0008006" key="13">
    <source>
        <dbReference type="Google" id="ProtNLM"/>
    </source>
</evidence>
<evidence type="ECO:0000256" key="7">
    <source>
        <dbReference type="ARBA" id="ARBA00023136"/>
    </source>
</evidence>
<evidence type="ECO:0000256" key="9">
    <source>
        <dbReference type="ARBA" id="ARBA00023310"/>
    </source>
</evidence>
<feature type="coiled-coil region" evidence="10">
    <location>
        <begin position="209"/>
        <end position="243"/>
    </location>
</feature>
<keyword evidence="6" id="KW-0406">Ion transport</keyword>
<dbReference type="Proteomes" id="UP000063781">
    <property type="component" value="Chromosome"/>
</dbReference>
<evidence type="ECO:0000313" key="12">
    <source>
        <dbReference type="Proteomes" id="UP000063781"/>
    </source>
</evidence>
<dbReference type="EMBL" id="CP013213">
    <property type="protein sequence ID" value="AMC93728.1"/>
    <property type="molecule type" value="Genomic_DNA"/>
</dbReference>
<comment type="subcellular location">
    <subcellularLocation>
        <location evidence="2">Membrane</location>
        <topology evidence="2">Peripheral membrane protein</topology>
    </subcellularLocation>
</comment>
<dbReference type="Gene3D" id="3.40.1380.10">
    <property type="match status" value="1"/>
</dbReference>
<evidence type="ECO:0000313" key="11">
    <source>
        <dbReference type="EMBL" id="AMC93728.1"/>
    </source>
</evidence>
<evidence type="ECO:0000256" key="6">
    <source>
        <dbReference type="ARBA" id="ARBA00023065"/>
    </source>
</evidence>
<dbReference type="OrthoDB" id="9812769at2"/>
<keyword evidence="10" id="KW-0175">Coiled coil</keyword>
<keyword evidence="8" id="KW-0139">CF(1)</keyword>
<dbReference type="PANTHER" id="PTHR11693:SF22">
    <property type="entry name" value="ATP SYNTHASE SUBUNIT GAMMA, MITOCHONDRIAL"/>
    <property type="match status" value="1"/>
</dbReference>
<evidence type="ECO:0000256" key="5">
    <source>
        <dbReference type="ARBA" id="ARBA00022781"/>
    </source>
</evidence>
<evidence type="ECO:0000256" key="2">
    <source>
        <dbReference type="ARBA" id="ARBA00004170"/>
    </source>
</evidence>
<comment type="function">
    <text evidence="1">Produces ATP from ADP in the presence of a proton gradient across the membrane. The gamma chain is believed to be important in regulating ATPase activity and the flow of protons through the CF(0) complex.</text>
</comment>
<name>A0A0X8H0B5_9FIRM</name>
<evidence type="ECO:0000256" key="4">
    <source>
        <dbReference type="ARBA" id="ARBA00022448"/>
    </source>
</evidence>
<protein>
    <recommendedName>
        <fullName evidence="13">ATP synthase F1 subunit gamma</fullName>
    </recommendedName>
</protein>
<proteinExistence type="inferred from homology"/>
<reference evidence="11 12" key="1">
    <citation type="submission" date="2015-10" db="EMBL/GenBank/DDBJ databases">
        <title>Erysipelothrix larvae sp. LV19 isolated from the larval gut of the rhinoceros beetle, Trypoxylus dichotomus.</title>
        <authorList>
            <person name="Lim S."/>
            <person name="Kim B.-C."/>
        </authorList>
    </citation>
    <scope>NUCLEOTIDE SEQUENCE [LARGE SCALE GENOMIC DNA]</scope>
    <source>
        <strain evidence="11 12">LV19</strain>
    </source>
</reference>
<dbReference type="SUPFAM" id="SSF52943">
    <property type="entry name" value="ATP synthase (F1-ATPase), gamma subunit"/>
    <property type="match status" value="1"/>
</dbReference>
<dbReference type="PRINTS" id="PR00126">
    <property type="entry name" value="ATPASEGAMMA"/>
</dbReference>
<dbReference type="Pfam" id="PF00231">
    <property type="entry name" value="ATP-synt"/>
    <property type="match status" value="1"/>
</dbReference>
<dbReference type="GO" id="GO:0045259">
    <property type="term" value="C:proton-transporting ATP synthase complex"/>
    <property type="evidence" value="ECO:0007669"/>
    <property type="project" value="UniProtKB-KW"/>
</dbReference>
<dbReference type="KEGG" id="erl:AOC36_06945"/>
<organism evidence="11 12">
    <name type="scientific">Erysipelothrix larvae</name>
    <dbReference type="NCBI Taxonomy" id="1514105"/>
    <lineage>
        <taxon>Bacteria</taxon>
        <taxon>Bacillati</taxon>
        <taxon>Bacillota</taxon>
        <taxon>Erysipelotrichia</taxon>
        <taxon>Erysipelotrichales</taxon>
        <taxon>Erysipelotrichaceae</taxon>
        <taxon>Erysipelothrix</taxon>
    </lineage>
</organism>
<dbReference type="RefSeq" id="WP_067632776.1">
    <property type="nucleotide sequence ID" value="NZ_CP013213.1"/>
</dbReference>
<keyword evidence="5" id="KW-0375">Hydrogen ion transport</keyword>
<accession>A0A0X8H0B5</accession>
<evidence type="ECO:0000256" key="3">
    <source>
        <dbReference type="ARBA" id="ARBA00007681"/>
    </source>
</evidence>
<evidence type="ECO:0000256" key="8">
    <source>
        <dbReference type="ARBA" id="ARBA00023196"/>
    </source>
</evidence>
<dbReference type="STRING" id="1514105.AOC36_06945"/>
<keyword evidence="12" id="KW-1185">Reference proteome</keyword>
<dbReference type="PANTHER" id="PTHR11693">
    <property type="entry name" value="ATP SYNTHASE GAMMA CHAIN"/>
    <property type="match status" value="1"/>
</dbReference>
<evidence type="ECO:0000256" key="10">
    <source>
        <dbReference type="SAM" id="Coils"/>
    </source>
</evidence>